<evidence type="ECO:0000313" key="2">
    <source>
        <dbReference type="Proteomes" id="UP001586593"/>
    </source>
</evidence>
<proteinExistence type="predicted"/>
<reference evidence="1 2" key="1">
    <citation type="journal article" date="2024" name="Commun. Biol.">
        <title>Comparative genomic analysis of thermophilic fungi reveals convergent evolutionary adaptations and gene losses.</title>
        <authorList>
            <person name="Steindorff A.S."/>
            <person name="Aguilar-Pontes M.V."/>
            <person name="Robinson A.J."/>
            <person name="Andreopoulos B."/>
            <person name="LaButti K."/>
            <person name="Kuo A."/>
            <person name="Mondo S."/>
            <person name="Riley R."/>
            <person name="Otillar R."/>
            <person name="Haridas S."/>
            <person name="Lipzen A."/>
            <person name="Grimwood J."/>
            <person name="Schmutz J."/>
            <person name="Clum A."/>
            <person name="Reid I.D."/>
            <person name="Moisan M.C."/>
            <person name="Butler G."/>
            <person name="Nguyen T.T.M."/>
            <person name="Dewar K."/>
            <person name="Conant G."/>
            <person name="Drula E."/>
            <person name="Henrissat B."/>
            <person name="Hansel C."/>
            <person name="Singer S."/>
            <person name="Hutchinson M.I."/>
            <person name="de Vries R.P."/>
            <person name="Natvig D.O."/>
            <person name="Powell A.J."/>
            <person name="Tsang A."/>
            <person name="Grigoriev I.V."/>
        </authorList>
    </citation>
    <scope>NUCLEOTIDE SEQUENCE [LARGE SCALE GENOMIC DNA]</scope>
    <source>
        <strain evidence="1 2">ATCC 24622</strain>
    </source>
</reference>
<gene>
    <name evidence="1" type="ORF">VTK73DRAFT_6565</name>
</gene>
<sequence>MDPIYIPVLSFWLIGSESVSSVSAHRLDERTAPSIVVCTTCFDKYLPSRLICFIVPVPLLEIRRQRHGFTLFQSDNGLHEKDSSCIGSRSFTQEHTDFRDLTYLKYLTYSWVSLSSATCPMLISPFKSPEWVYLDSVNRICLSISCRYFSDTLPS</sequence>
<keyword evidence="2" id="KW-1185">Reference proteome</keyword>
<name>A0ABR3WJ03_9PEZI</name>
<dbReference type="EMBL" id="JAZHXJ010000371">
    <property type="protein sequence ID" value="KAL1862968.1"/>
    <property type="molecule type" value="Genomic_DNA"/>
</dbReference>
<comment type="caution">
    <text evidence="1">The sequence shown here is derived from an EMBL/GenBank/DDBJ whole genome shotgun (WGS) entry which is preliminary data.</text>
</comment>
<evidence type="ECO:0000313" key="1">
    <source>
        <dbReference type="EMBL" id="KAL1862968.1"/>
    </source>
</evidence>
<organism evidence="1 2">
    <name type="scientific">Phialemonium thermophilum</name>
    <dbReference type="NCBI Taxonomy" id="223376"/>
    <lineage>
        <taxon>Eukaryota</taxon>
        <taxon>Fungi</taxon>
        <taxon>Dikarya</taxon>
        <taxon>Ascomycota</taxon>
        <taxon>Pezizomycotina</taxon>
        <taxon>Sordariomycetes</taxon>
        <taxon>Sordariomycetidae</taxon>
        <taxon>Cephalothecales</taxon>
        <taxon>Cephalothecaceae</taxon>
        <taxon>Phialemonium</taxon>
    </lineage>
</organism>
<accession>A0ABR3WJ03</accession>
<protein>
    <submittedName>
        <fullName evidence="1">Uncharacterized protein</fullName>
    </submittedName>
</protein>
<dbReference type="Proteomes" id="UP001586593">
    <property type="component" value="Unassembled WGS sequence"/>
</dbReference>